<dbReference type="InterPro" id="IPR050643">
    <property type="entry name" value="Periplasmic_pilus_chap"/>
</dbReference>
<feature type="domain" description="Pili assembly chaperone N-terminal" evidence="2">
    <location>
        <begin position="40"/>
        <end position="147"/>
    </location>
</feature>
<keyword evidence="4" id="KW-1185">Reference proteome</keyword>
<feature type="chain" id="PRO_5045922997" evidence="1">
    <location>
        <begin position="25"/>
        <end position="239"/>
    </location>
</feature>
<protein>
    <submittedName>
        <fullName evidence="3">Molecular chaperone</fullName>
    </submittedName>
</protein>
<reference evidence="3 4" key="1">
    <citation type="submission" date="2024-02" db="EMBL/GenBank/DDBJ databases">
        <title>First report Erwinia aphidicola in onion in Chile.</title>
        <authorList>
            <person name="Valenzuela M."/>
            <person name="Pena M."/>
            <person name="Dutta B."/>
        </authorList>
    </citation>
    <scope>NUCLEOTIDE SEQUENCE [LARGE SCALE GENOMIC DNA]</scope>
    <source>
        <strain evidence="3 4">QCJ3A</strain>
    </source>
</reference>
<comment type="caution">
    <text evidence="3">The sequence shown here is derived from an EMBL/GenBank/DDBJ whole genome shotgun (WGS) entry which is preliminary data.</text>
</comment>
<evidence type="ECO:0000259" key="2">
    <source>
        <dbReference type="Pfam" id="PF00345"/>
    </source>
</evidence>
<dbReference type="SUPFAM" id="SSF49354">
    <property type="entry name" value="PapD-like"/>
    <property type="match status" value="1"/>
</dbReference>
<name>A0ABU8DN24_ERWAP</name>
<dbReference type="InterPro" id="IPR016147">
    <property type="entry name" value="Pili_assmbl_chaperone_N"/>
</dbReference>
<dbReference type="Pfam" id="PF00345">
    <property type="entry name" value="PapD_N"/>
    <property type="match status" value="1"/>
</dbReference>
<dbReference type="Proteomes" id="UP001306592">
    <property type="component" value="Unassembled WGS sequence"/>
</dbReference>
<dbReference type="PANTHER" id="PTHR30251">
    <property type="entry name" value="PILUS ASSEMBLY CHAPERONE"/>
    <property type="match status" value="1"/>
</dbReference>
<dbReference type="EMBL" id="JBANEI010000049">
    <property type="protein sequence ID" value="MEI2684756.1"/>
    <property type="molecule type" value="Genomic_DNA"/>
</dbReference>
<dbReference type="InterPro" id="IPR008962">
    <property type="entry name" value="PapD-like_sf"/>
</dbReference>
<evidence type="ECO:0000313" key="4">
    <source>
        <dbReference type="Proteomes" id="UP001306592"/>
    </source>
</evidence>
<proteinExistence type="predicted"/>
<dbReference type="RefSeq" id="WP_048914609.1">
    <property type="nucleotide sequence ID" value="NZ_CAKKMT010000005.1"/>
</dbReference>
<feature type="signal peptide" evidence="1">
    <location>
        <begin position="1"/>
        <end position="24"/>
    </location>
</feature>
<organism evidence="3 4">
    <name type="scientific">Erwinia aphidicola</name>
    <dbReference type="NCBI Taxonomy" id="68334"/>
    <lineage>
        <taxon>Bacteria</taxon>
        <taxon>Pseudomonadati</taxon>
        <taxon>Pseudomonadota</taxon>
        <taxon>Gammaproteobacteria</taxon>
        <taxon>Enterobacterales</taxon>
        <taxon>Erwiniaceae</taxon>
        <taxon>Erwinia</taxon>
    </lineage>
</organism>
<gene>
    <name evidence="3" type="ORF">V8N49_24435</name>
</gene>
<accession>A0ABU8DN24</accession>
<evidence type="ECO:0000313" key="3">
    <source>
        <dbReference type="EMBL" id="MEI2684756.1"/>
    </source>
</evidence>
<dbReference type="PANTHER" id="PTHR30251:SF4">
    <property type="entry name" value="SLR1668 PROTEIN"/>
    <property type="match status" value="1"/>
</dbReference>
<keyword evidence="1" id="KW-0732">Signal</keyword>
<dbReference type="Gene3D" id="2.60.40.10">
    <property type="entry name" value="Immunoglobulins"/>
    <property type="match status" value="1"/>
</dbReference>
<sequence>MTKFALTGPLLALLLGVVSPTASAGNSVLIWPIDPKIAPQEKASELWLENRGESTTLMQVRVFSWQQINGQEQYQTQQQVLASPPLVRIEPGKRQMVRLIKQTPPAGGKEAAYRVLLDEIPTPQQAGDNQAGLNFQMRYSVPLFVYGDGLAPESARPQLSWRLVNQGGKQALEITNRGSGHARLSNVSLGGRSLSSSLFGYVLADASNTFPLSVPVSGGAELSAELEHKQSWRSTRSAP</sequence>
<evidence type="ECO:0000256" key="1">
    <source>
        <dbReference type="SAM" id="SignalP"/>
    </source>
</evidence>
<dbReference type="InterPro" id="IPR013783">
    <property type="entry name" value="Ig-like_fold"/>
</dbReference>